<evidence type="ECO:0000256" key="1">
    <source>
        <dbReference type="SAM" id="MobiDB-lite"/>
    </source>
</evidence>
<dbReference type="STRING" id="1114924.SAMN05216258_104540"/>
<dbReference type="AlphaFoldDB" id="A0A1I3FVC7"/>
<name>A0A1I3FVC7_9RHOB</name>
<gene>
    <name evidence="2" type="ORF">SAMN05216258_104540</name>
</gene>
<evidence type="ECO:0000313" key="2">
    <source>
        <dbReference type="EMBL" id="SFI15135.1"/>
    </source>
</evidence>
<feature type="region of interest" description="Disordered" evidence="1">
    <location>
        <begin position="1"/>
        <end position="20"/>
    </location>
</feature>
<dbReference type="RefSeq" id="WP_092859805.1">
    <property type="nucleotide sequence ID" value="NZ_FOQH01000004.1"/>
</dbReference>
<dbReference type="OrthoDB" id="9787478at2"/>
<reference evidence="2 3" key="1">
    <citation type="submission" date="2016-10" db="EMBL/GenBank/DDBJ databases">
        <authorList>
            <person name="de Groot N.N."/>
        </authorList>
    </citation>
    <scope>NUCLEOTIDE SEQUENCE [LARGE SCALE GENOMIC DNA]</scope>
    <source>
        <strain evidence="2 3">CGMCC 1.11030</strain>
    </source>
</reference>
<organism evidence="2 3">
    <name type="scientific">Albimonas pacifica</name>
    <dbReference type="NCBI Taxonomy" id="1114924"/>
    <lineage>
        <taxon>Bacteria</taxon>
        <taxon>Pseudomonadati</taxon>
        <taxon>Pseudomonadota</taxon>
        <taxon>Alphaproteobacteria</taxon>
        <taxon>Rhodobacterales</taxon>
        <taxon>Paracoccaceae</taxon>
        <taxon>Albimonas</taxon>
    </lineage>
</organism>
<proteinExistence type="predicted"/>
<dbReference type="EMBL" id="FOQH01000004">
    <property type="protein sequence ID" value="SFI15135.1"/>
    <property type="molecule type" value="Genomic_DNA"/>
</dbReference>
<dbReference type="Proteomes" id="UP000199377">
    <property type="component" value="Unassembled WGS sequence"/>
</dbReference>
<protein>
    <submittedName>
        <fullName evidence="2">Phage protein Gp37/Gp68</fullName>
    </submittedName>
</protein>
<dbReference type="Pfam" id="PF07505">
    <property type="entry name" value="DUF5131"/>
    <property type="match status" value="1"/>
</dbReference>
<evidence type="ECO:0000313" key="3">
    <source>
        <dbReference type="Proteomes" id="UP000199377"/>
    </source>
</evidence>
<keyword evidence="3" id="KW-1185">Reference proteome</keyword>
<sequence length="156" mass="17051">MREAAEVPADEWDDVPQPVDPDFVAQAREDWGAGFDEECGLQADQPALDWVIVGGESGPGARPMHPEWARSLRDQCQAAGVPFFFKQWGAWAPSSLGPDIARASQQERVWRDGEWTGAAISPVECSAPDTMNLVSKAAAGRLLDGRTWDEMPEASR</sequence>
<accession>A0A1I3FVC7</accession>
<dbReference type="InterPro" id="IPR011101">
    <property type="entry name" value="DUF5131"/>
</dbReference>